<evidence type="ECO:0000313" key="2">
    <source>
        <dbReference type="Proteomes" id="UP001303046"/>
    </source>
</evidence>
<comment type="caution">
    <text evidence="1">The sequence shown here is derived from an EMBL/GenBank/DDBJ whole genome shotgun (WGS) entry which is preliminary data.</text>
</comment>
<gene>
    <name evidence="1" type="primary">Necator_chrII.g7620</name>
    <name evidence="1" type="ORF">RB195_019826</name>
</gene>
<proteinExistence type="predicted"/>
<dbReference type="EMBL" id="JAVFWL010000002">
    <property type="protein sequence ID" value="KAK6737358.1"/>
    <property type="molecule type" value="Genomic_DNA"/>
</dbReference>
<reference evidence="1 2" key="1">
    <citation type="submission" date="2023-08" db="EMBL/GenBank/DDBJ databases">
        <title>A Necator americanus chromosomal reference genome.</title>
        <authorList>
            <person name="Ilik V."/>
            <person name="Petrzelkova K.J."/>
            <person name="Pardy F."/>
            <person name="Fuh T."/>
            <person name="Niatou-Singa F.S."/>
            <person name="Gouil Q."/>
            <person name="Baker L."/>
            <person name="Ritchie M.E."/>
            <person name="Jex A.R."/>
            <person name="Gazzola D."/>
            <person name="Li H."/>
            <person name="Toshio Fujiwara R."/>
            <person name="Zhan B."/>
            <person name="Aroian R.V."/>
            <person name="Pafco B."/>
            <person name="Schwarz E.M."/>
        </authorList>
    </citation>
    <scope>NUCLEOTIDE SEQUENCE [LARGE SCALE GENOMIC DNA]</scope>
    <source>
        <strain evidence="1 2">Aroian</strain>
        <tissue evidence="1">Whole animal</tissue>
    </source>
</reference>
<organism evidence="1 2">
    <name type="scientific">Necator americanus</name>
    <name type="common">Human hookworm</name>
    <dbReference type="NCBI Taxonomy" id="51031"/>
    <lineage>
        <taxon>Eukaryota</taxon>
        <taxon>Metazoa</taxon>
        <taxon>Ecdysozoa</taxon>
        <taxon>Nematoda</taxon>
        <taxon>Chromadorea</taxon>
        <taxon>Rhabditida</taxon>
        <taxon>Rhabditina</taxon>
        <taxon>Rhabditomorpha</taxon>
        <taxon>Strongyloidea</taxon>
        <taxon>Ancylostomatidae</taxon>
        <taxon>Bunostominae</taxon>
        <taxon>Necator</taxon>
    </lineage>
</organism>
<dbReference type="Proteomes" id="UP001303046">
    <property type="component" value="Unassembled WGS sequence"/>
</dbReference>
<sequence length="321" mass="35848">MLDYGDGLVNLCEQTGLSTASTFRRNHRLRQLTFQGPNLLMPEEYSRRKMRTLILNPDYIPARNIPQSDVRKSRAIWGVAFHSDHRPVLVSFKIQFHNRNRGVPLQPKIDLAGLKDEDQISLHVGVRTRRKLSDADFFTKCIQNAARETLAVLLLRKKLAFASAETKSTYNSVCAVRSTGQGKRVWEGVEGHEDTWKASALLKQYSGKMKRCSPALNTGNGAVVVTFLVCEAAFDSPHRGRLRNALRADGVTGKLVCLLDDMHERTTAAVRTPCTTPFEVVTRVRQGTVGGLFLLSFTINNIMRRTVDQCSAKIIPASGRP</sequence>
<accession>A0ABR1CIF2</accession>
<evidence type="ECO:0000313" key="1">
    <source>
        <dbReference type="EMBL" id="KAK6737358.1"/>
    </source>
</evidence>
<evidence type="ECO:0008006" key="3">
    <source>
        <dbReference type="Google" id="ProtNLM"/>
    </source>
</evidence>
<protein>
    <recommendedName>
        <fullName evidence="3">Endonuclease/exonuclease/phosphatase domain-containing protein</fullName>
    </recommendedName>
</protein>
<name>A0ABR1CIF2_NECAM</name>
<keyword evidence="2" id="KW-1185">Reference proteome</keyword>